<keyword evidence="3" id="KW-1133">Transmembrane helix</keyword>
<dbReference type="NCBIfam" id="TIGR00254">
    <property type="entry name" value="GGDEF"/>
    <property type="match status" value="1"/>
</dbReference>
<dbReference type="InterPro" id="IPR050469">
    <property type="entry name" value="Diguanylate_Cyclase"/>
</dbReference>
<feature type="transmembrane region" description="Helical" evidence="3">
    <location>
        <begin position="6"/>
        <end position="28"/>
    </location>
</feature>
<dbReference type="EMBL" id="AP019782">
    <property type="protein sequence ID" value="BBL70405.1"/>
    <property type="molecule type" value="Genomic_DNA"/>
</dbReference>
<dbReference type="GO" id="GO:0043709">
    <property type="term" value="P:cell adhesion involved in single-species biofilm formation"/>
    <property type="evidence" value="ECO:0007669"/>
    <property type="project" value="TreeGrafter"/>
</dbReference>
<dbReference type="AlphaFoldDB" id="A0A8D4VQ47"/>
<feature type="domain" description="GGDEF" evidence="4">
    <location>
        <begin position="252"/>
        <end position="384"/>
    </location>
</feature>
<feature type="transmembrane region" description="Helical" evidence="3">
    <location>
        <begin position="92"/>
        <end position="111"/>
    </location>
</feature>
<reference evidence="5" key="1">
    <citation type="submission" date="2019-06" db="EMBL/GenBank/DDBJ databases">
        <title>Complete genome sequence of Methylogaea oryzae strain JCM16910.</title>
        <authorList>
            <person name="Asakawa S."/>
        </authorList>
    </citation>
    <scope>NUCLEOTIDE SEQUENCE</scope>
    <source>
        <strain evidence="5">E10</strain>
    </source>
</reference>
<keyword evidence="3" id="KW-0472">Membrane</keyword>
<dbReference type="CDD" id="cd01949">
    <property type="entry name" value="GGDEF"/>
    <property type="match status" value="1"/>
</dbReference>
<dbReference type="Proteomes" id="UP000824988">
    <property type="component" value="Chromosome"/>
</dbReference>
<dbReference type="GO" id="GO:0052621">
    <property type="term" value="F:diguanylate cyclase activity"/>
    <property type="evidence" value="ECO:0007669"/>
    <property type="project" value="UniProtKB-EC"/>
</dbReference>
<evidence type="ECO:0000313" key="6">
    <source>
        <dbReference type="Proteomes" id="UP000824988"/>
    </source>
</evidence>
<dbReference type="InterPro" id="IPR000160">
    <property type="entry name" value="GGDEF_dom"/>
</dbReference>
<dbReference type="PANTHER" id="PTHR45138">
    <property type="entry name" value="REGULATORY COMPONENTS OF SENSORY TRANSDUCTION SYSTEM"/>
    <property type="match status" value="1"/>
</dbReference>
<dbReference type="RefSeq" id="WP_221048407.1">
    <property type="nucleotide sequence ID" value="NZ_AP019782.1"/>
</dbReference>
<proteinExistence type="predicted"/>
<organism evidence="5 6">
    <name type="scientific">Methylogaea oryzae</name>
    <dbReference type="NCBI Taxonomy" id="1295382"/>
    <lineage>
        <taxon>Bacteria</taxon>
        <taxon>Pseudomonadati</taxon>
        <taxon>Pseudomonadota</taxon>
        <taxon>Gammaproteobacteria</taxon>
        <taxon>Methylococcales</taxon>
        <taxon>Methylococcaceae</taxon>
        <taxon>Methylogaea</taxon>
    </lineage>
</organism>
<dbReference type="SMART" id="SM00267">
    <property type="entry name" value="GGDEF"/>
    <property type="match status" value="1"/>
</dbReference>
<feature type="transmembrane region" description="Helical" evidence="3">
    <location>
        <begin position="146"/>
        <end position="170"/>
    </location>
</feature>
<sequence>MLHTPTIGIIFATLHLTAILVICCNWWLHRPLRGPGWWAAGLSAVAAGLTILVLRGKIPELVSVIAGNAITLGGMLAMLNGIYIFSGRRLNWRIPLALIGILIVNHTYFTLVHNSLAYRWVVMAGLIAITKSLALPALWRIGKRDGYLGTATLALSYTLKVIFYVSHATLTLLYERDTVAFFDASQLQSFGWLGAIVLLITDTFGYVLLTANRSRNELSRFALQDPLTGLANRRAFDTRLAANIADAGRGGTALSLLLFDLDHFKQINDRYGHAAGDQVLRHFAELGRAATRGNDDFARIGGEEFALVAPDADLATALEIGERLRRDLEASAIEVEGETLHVSASVGIAALGKHGNDAASLTRAADAALYAAKTGGRNRVVAAG</sequence>
<name>A0A8D4VQ47_9GAMM</name>
<dbReference type="KEGG" id="moz:MoryE10_10110"/>
<comment type="cofactor">
    <cofactor evidence="1">
        <name>Mg(2+)</name>
        <dbReference type="ChEBI" id="CHEBI:18420"/>
    </cofactor>
</comment>
<feature type="transmembrane region" description="Helical" evidence="3">
    <location>
        <begin position="61"/>
        <end position="85"/>
    </location>
</feature>
<evidence type="ECO:0000259" key="4">
    <source>
        <dbReference type="PROSITE" id="PS50887"/>
    </source>
</evidence>
<dbReference type="GO" id="GO:1902201">
    <property type="term" value="P:negative regulation of bacterial-type flagellum-dependent cell motility"/>
    <property type="evidence" value="ECO:0007669"/>
    <property type="project" value="TreeGrafter"/>
</dbReference>
<dbReference type="FunFam" id="3.30.70.270:FF:000001">
    <property type="entry name" value="Diguanylate cyclase domain protein"/>
    <property type="match status" value="1"/>
</dbReference>
<evidence type="ECO:0000256" key="1">
    <source>
        <dbReference type="ARBA" id="ARBA00001946"/>
    </source>
</evidence>
<evidence type="ECO:0000256" key="2">
    <source>
        <dbReference type="ARBA" id="ARBA00012528"/>
    </source>
</evidence>
<dbReference type="EC" id="2.7.7.65" evidence="2"/>
<accession>A0A8D4VQ47</accession>
<gene>
    <name evidence="5" type="ORF">MoryE10_10110</name>
</gene>
<feature type="transmembrane region" description="Helical" evidence="3">
    <location>
        <begin position="35"/>
        <end position="55"/>
    </location>
</feature>
<keyword evidence="3" id="KW-0812">Transmembrane</keyword>
<protein>
    <recommendedName>
        <fullName evidence="2">diguanylate cyclase</fullName>
        <ecNumber evidence="2">2.7.7.65</ecNumber>
    </recommendedName>
</protein>
<feature type="transmembrane region" description="Helical" evidence="3">
    <location>
        <begin position="117"/>
        <end position="139"/>
    </location>
</feature>
<dbReference type="GO" id="GO:0005886">
    <property type="term" value="C:plasma membrane"/>
    <property type="evidence" value="ECO:0007669"/>
    <property type="project" value="TreeGrafter"/>
</dbReference>
<dbReference type="PROSITE" id="PS50887">
    <property type="entry name" value="GGDEF"/>
    <property type="match status" value="1"/>
</dbReference>
<dbReference type="PANTHER" id="PTHR45138:SF9">
    <property type="entry name" value="DIGUANYLATE CYCLASE DGCM-RELATED"/>
    <property type="match status" value="1"/>
</dbReference>
<evidence type="ECO:0000313" key="5">
    <source>
        <dbReference type="EMBL" id="BBL70405.1"/>
    </source>
</evidence>
<evidence type="ECO:0000256" key="3">
    <source>
        <dbReference type="SAM" id="Phobius"/>
    </source>
</evidence>
<keyword evidence="6" id="KW-1185">Reference proteome</keyword>
<feature type="transmembrane region" description="Helical" evidence="3">
    <location>
        <begin position="190"/>
        <end position="211"/>
    </location>
</feature>
<dbReference type="Pfam" id="PF00990">
    <property type="entry name" value="GGDEF"/>
    <property type="match status" value="1"/>
</dbReference>